<dbReference type="Gene3D" id="3.30.70.920">
    <property type="match status" value="1"/>
</dbReference>
<evidence type="ECO:0000313" key="6">
    <source>
        <dbReference type="Proteomes" id="UP000027931"/>
    </source>
</evidence>
<dbReference type="SMART" id="SM00344">
    <property type="entry name" value="HTH_ASNC"/>
    <property type="match status" value="1"/>
</dbReference>
<dbReference type="OrthoDB" id="529868at2"/>
<reference evidence="5 6" key="1">
    <citation type="journal article" date="2013" name="Int. J. Syst. Evol. Microbiol.">
        <title>Tumebacillus flagellatus sp. nov., an alpha-amylase/pullulanase-producing bacterium isolated from cassava wastewater.</title>
        <authorList>
            <person name="Wang Q."/>
            <person name="Xie N."/>
            <person name="Qin Y."/>
            <person name="Shen N."/>
            <person name="Zhu J."/>
            <person name="Mi H."/>
            <person name="Huang R."/>
        </authorList>
    </citation>
    <scope>NUCLEOTIDE SEQUENCE [LARGE SCALE GENOMIC DNA]</scope>
    <source>
        <strain evidence="5 6">GST4</strain>
    </source>
</reference>
<dbReference type="PANTHER" id="PTHR30154">
    <property type="entry name" value="LEUCINE-RESPONSIVE REGULATORY PROTEIN"/>
    <property type="match status" value="1"/>
</dbReference>
<dbReference type="PRINTS" id="PR00033">
    <property type="entry name" value="HTHASNC"/>
</dbReference>
<dbReference type="InterPro" id="IPR019887">
    <property type="entry name" value="Tscrpt_reg_AsnC/Lrp_C"/>
</dbReference>
<keyword evidence="1" id="KW-0805">Transcription regulation</keyword>
<dbReference type="InterPro" id="IPR036390">
    <property type="entry name" value="WH_DNA-bd_sf"/>
</dbReference>
<dbReference type="Pfam" id="PF01037">
    <property type="entry name" value="AsnC_trans_reg"/>
    <property type="match status" value="1"/>
</dbReference>
<feature type="domain" description="HTH asnC-type" evidence="4">
    <location>
        <begin position="17"/>
        <end position="78"/>
    </location>
</feature>
<dbReference type="Pfam" id="PF13404">
    <property type="entry name" value="HTH_AsnC-type"/>
    <property type="match status" value="1"/>
</dbReference>
<dbReference type="InterPro" id="IPR000485">
    <property type="entry name" value="AsnC-type_HTH_dom"/>
</dbReference>
<dbReference type="Gene3D" id="1.10.10.10">
    <property type="entry name" value="Winged helix-like DNA-binding domain superfamily/Winged helix DNA-binding domain"/>
    <property type="match status" value="1"/>
</dbReference>
<dbReference type="InterPro" id="IPR011991">
    <property type="entry name" value="ArsR-like_HTH"/>
</dbReference>
<dbReference type="GO" id="GO:0005829">
    <property type="term" value="C:cytosol"/>
    <property type="evidence" value="ECO:0007669"/>
    <property type="project" value="TreeGrafter"/>
</dbReference>
<dbReference type="Proteomes" id="UP000027931">
    <property type="component" value="Unassembled WGS sequence"/>
</dbReference>
<dbReference type="InterPro" id="IPR011008">
    <property type="entry name" value="Dimeric_a/b-barrel"/>
</dbReference>
<accession>A0A074LV74</accession>
<dbReference type="PROSITE" id="PS50956">
    <property type="entry name" value="HTH_ASNC_2"/>
    <property type="match status" value="1"/>
</dbReference>
<keyword evidence="2" id="KW-0238">DNA-binding</keyword>
<keyword evidence="3" id="KW-0804">Transcription</keyword>
<evidence type="ECO:0000256" key="3">
    <source>
        <dbReference type="ARBA" id="ARBA00023163"/>
    </source>
</evidence>
<dbReference type="PANTHER" id="PTHR30154:SF34">
    <property type="entry name" value="TRANSCRIPTIONAL REGULATOR AZLB"/>
    <property type="match status" value="1"/>
</dbReference>
<evidence type="ECO:0000259" key="4">
    <source>
        <dbReference type="PROSITE" id="PS50956"/>
    </source>
</evidence>
<dbReference type="GO" id="GO:0043565">
    <property type="term" value="F:sequence-specific DNA binding"/>
    <property type="evidence" value="ECO:0007669"/>
    <property type="project" value="InterPro"/>
</dbReference>
<protein>
    <submittedName>
        <fullName evidence="5">AsnC family transcriptional regulator</fullName>
    </submittedName>
</protein>
<dbReference type="CDD" id="cd00090">
    <property type="entry name" value="HTH_ARSR"/>
    <property type="match status" value="1"/>
</dbReference>
<dbReference type="STRING" id="1157490.EL26_02290"/>
<organism evidence="5 6">
    <name type="scientific">Tumebacillus flagellatus</name>
    <dbReference type="NCBI Taxonomy" id="1157490"/>
    <lineage>
        <taxon>Bacteria</taxon>
        <taxon>Bacillati</taxon>
        <taxon>Bacillota</taxon>
        <taxon>Bacilli</taxon>
        <taxon>Bacillales</taxon>
        <taxon>Alicyclobacillaceae</taxon>
        <taxon>Tumebacillus</taxon>
    </lineage>
</organism>
<sequence length="163" mass="18483">MVYEYADADSELPKLELDDVDKQILEILHENSRISYTDLGKRIELSRVAVQTRIQSLIEAGVIERFTVVINPAMVGMKVSAFFHVDIEPSHLDAVAQELAKDPAVTSLYHMTGPSTLHMHGIFTSNSELQKFLKEKLYAMPGILKVDCQMLLKRYKSRMGMKL</sequence>
<dbReference type="RefSeq" id="WP_038083996.1">
    <property type="nucleotide sequence ID" value="NZ_JMIR01000002.1"/>
</dbReference>
<evidence type="ECO:0000256" key="1">
    <source>
        <dbReference type="ARBA" id="ARBA00023015"/>
    </source>
</evidence>
<proteinExistence type="predicted"/>
<dbReference type="InterPro" id="IPR036388">
    <property type="entry name" value="WH-like_DNA-bd_sf"/>
</dbReference>
<dbReference type="GO" id="GO:0043200">
    <property type="term" value="P:response to amino acid"/>
    <property type="evidence" value="ECO:0007669"/>
    <property type="project" value="TreeGrafter"/>
</dbReference>
<keyword evidence="6" id="KW-1185">Reference proteome</keyword>
<dbReference type="EMBL" id="JMIR01000002">
    <property type="protein sequence ID" value="KEO84859.1"/>
    <property type="molecule type" value="Genomic_DNA"/>
</dbReference>
<evidence type="ECO:0000313" key="5">
    <source>
        <dbReference type="EMBL" id="KEO84859.1"/>
    </source>
</evidence>
<gene>
    <name evidence="5" type="ORF">EL26_02290</name>
</gene>
<dbReference type="AlphaFoldDB" id="A0A074LV74"/>
<dbReference type="InterPro" id="IPR019888">
    <property type="entry name" value="Tscrpt_reg_AsnC-like"/>
</dbReference>
<dbReference type="eggNOG" id="COG1522">
    <property type="taxonomic scope" value="Bacteria"/>
</dbReference>
<name>A0A074LV74_9BACL</name>
<comment type="caution">
    <text evidence="5">The sequence shown here is derived from an EMBL/GenBank/DDBJ whole genome shotgun (WGS) entry which is preliminary data.</text>
</comment>
<dbReference type="SUPFAM" id="SSF46785">
    <property type="entry name" value="Winged helix' DNA-binding domain"/>
    <property type="match status" value="1"/>
</dbReference>
<dbReference type="SUPFAM" id="SSF54909">
    <property type="entry name" value="Dimeric alpha+beta barrel"/>
    <property type="match status" value="1"/>
</dbReference>
<evidence type="ECO:0000256" key="2">
    <source>
        <dbReference type="ARBA" id="ARBA00023125"/>
    </source>
</evidence>